<evidence type="ECO:0000256" key="1">
    <source>
        <dbReference type="SAM" id="Coils"/>
    </source>
</evidence>
<evidence type="ECO:0000313" key="4">
    <source>
        <dbReference type="EMBL" id="CAF4928221.1"/>
    </source>
</evidence>
<proteinExistence type="predicted"/>
<protein>
    <submittedName>
        <fullName evidence="2">Uncharacterized protein</fullName>
    </submittedName>
</protein>
<organism evidence="2 5">
    <name type="scientific">Rotaria magnacalcarata</name>
    <dbReference type="NCBI Taxonomy" id="392030"/>
    <lineage>
        <taxon>Eukaryota</taxon>
        <taxon>Metazoa</taxon>
        <taxon>Spiralia</taxon>
        <taxon>Gnathifera</taxon>
        <taxon>Rotifera</taxon>
        <taxon>Eurotatoria</taxon>
        <taxon>Bdelloidea</taxon>
        <taxon>Philodinida</taxon>
        <taxon>Philodinidae</taxon>
        <taxon>Rotaria</taxon>
    </lineage>
</organism>
<dbReference type="EMBL" id="CAJOBJ010127310">
    <property type="protein sequence ID" value="CAF4705590.1"/>
    <property type="molecule type" value="Genomic_DNA"/>
</dbReference>
<keyword evidence="1" id="KW-0175">Coiled coil</keyword>
<name>A0A8S3AGK6_9BILA</name>
<feature type="non-terminal residue" evidence="2">
    <location>
        <position position="80"/>
    </location>
</feature>
<gene>
    <name evidence="2" type="ORF">GIL414_LOCUS43241</name>
    <name evidence="4" type="ORF">GIL414_LOCUS53169</name>
    <name evidence="3" type="ORF">SMN809_LOCUS47447</name>
</gene>
<accession>A0A8S3AGK6</accession>
<dbReference type="EMBL" id="CAJOBJ010183841">
    <property type="protein sequence ID" value="CAF4928221.1"/>
    <property type="molecule type" value="Genomic_DNA"/>
</dbReference>
<reference evidence="2" key="1">
    <citation type="submission" date="2021-02" db="EMBL/GenBank/DDBJ databases">
        <authorList>
            <person name="Nowell W R."/>
        </authorList>
    </citation>
    <scope>NUCLEOTIDE SEQUENCE</scope>
</reference>
<comment type="caution">
    <text evidence="2">The sequence shown here is derived from an EMBL/GenBank/DDBJ whole genome shotgun (WGS) entry which is preliminary data.</text>
</comment>
<dbReference type="EMBL" id="CAJOBI010150078">
    <property type="protein sequence ID" value="CAF4807383.1"/>
    <property type="molecule type" value="Genomic_DNA"/>
</dbReference>
<evidence type="ECO:0000313" key="5">
    <source>
        <dbReference type="Proteomes" id="UP000681720"/>
    </source>
</evidence>
<evidence type="ECO:0000313" key="3">
    <source>
        <dbReference type="EMBL" id="CAF4807383.1"/>
    </source>
</evidence>
<sequence length="80" mass="9454">EVSELQTVYDKQLVELRNLTNDNDRLAKQLSQYKQQLTDSEQQHKQLTNSIENLENDIEKSREELVDLDKKVLTDTEHVK</sequence>
<evidence type="ECO:0000313" key="2">
    <source>
        <dbReference type="EMBL" id="CAF4705590.1"/>
    </source>
</evidence>
<dbReference type="AlphaFoldDB" id="A0A8S3AGK6"/>
<dbReference type="Proteomes" id="UP000681720">
    <property type="component" value="Unassembled WGS sequence"/>
</dbReference>
<feature type="coiled-coil region" evidence="1">
    <location>
        <begin position="9"/>
        <end position="71"/>
    </location>
</feature>
<dbReference type="Proteomes" id="UP000676336">
    <property type="component" value="Unassembled WGS sequence"/>
</dbReference>
<feature type="non-terminal residue" evidence="2">
    <location>
        <position position="1"/>
    </location>
</feature>